<evidence type="ECO:0000256" key="2">
    <source>
        <dbReference type="ARBA" id="ARBA00022801"/>
    </source>
</evidence>
<dbReference type="InterPro" id="IPR050300">
    <property type="entry name" value="GDXG_lipolytic_enzyme"/>
</dbReference>
<evidence type="ECO:0000313" key="5">
    <source>
        <dbReference type="Proteomes" id="UP000323708"/>
    </source>
</evidence>
<name>A0A5B0WTI3_9GAMM</name>
<sequence>MLRLTLGFLAGAALTAVLYTVLPLFSSPPPSPLISEAAQQSMARVREDLAPHMGAYLSGDVPEQRAILDEHFYAPRIAIARQRYPVTETPLEINGVYTEVFTPAGGISPANAGRVLINLHGGAFTYGARSGGRLESIPVAATAGMKVISVDYRQGPEHRFPAASEDVATVYRHLLQTYAPENIGIFGCSAGGLLTAQSVAWFDANDLPQPGAIGIFCSGAGQYGTGDAAVITRAFGTALGEDGEVAYFEGQDLGDPLVLPQDHPALLARFPPTLLITSTRDGALSTAAITHQRLVGAGVRANLHVYEGLHHFFFADTDLPESEHLFQVIARFFDSELGGGGNTGVAP</sequence>
<gene>
    <name evidence="4" type="ORF">F0M18_14735</name>
</gene>
<evidence type="ECO:0000256" key="1">
    <source>
        <dbReference type="ARBA" id="ARBA00010515"/>
    </source>
</evidence>
<dbReference type="InterPro" id="IPR029058">
    <property type="entry name" value="AB_hydrolase_fold"/>
</dbReference>
<evidence type="ECO:0000313" key="4">
    <source>
        <dbReference type="EMBL" id="KAA1189605.1"/>
    </source>
</evidence>
<accession>A0A5B0WTI3</accession>
<reference evidence="4 5" key="1">
    <citation type="submission" date="2019-09" db="EMBL/GenBank/DDBJ databases">
        <authorList>
            <person name="Chen X.-Y."/>
        </authorList>
    </citation>
    <scope>NUCLEOTIDE SEQUENCE [LARGE SCALE GENOMIC DNA]</scope>
    <source>
        <strain evidence="4 5">NY5</strain>
    </source>
</reference>
<keyword evidence="2 4" id="KW-0378">Hydrolase</keyword>
<evidence type="ECO:0000259" key="3">
    <source>
        <dbReference type="Pfam" id="PF07859"/>
    </source>
</evidence>
<dbReference type="RefSeq" id="WP_149612215.1">
    <property type="nucleotide sequence ID" value="NZ_VTUX01000007.1"/>
</dbReference>
<organism evidence="4 5">
    <name type="scientific">Pseudohalioglobus sediminis</name>
    <dbReference type="NCBI Taxonomy" id="2606449"/>
    <lineage>
        <taxon>Bacteria</taxon>
        <taxon>Pseudomonadati</taxon>
        <taxon>Pseudomonadota</taxon>
        <taxon>Gammaproteobacteria</taxon>
        <taxon>Cellvibrionales</taxon>
        <taxon>Halieaceae</taxon>
        <taxon>Pseudohalioglobus</taxon>
    </lineage>
</organism>
<dbReference type="PANTHER" id="PTHR48081">
    <property type="entry name" value="AB HYDROLASE SUPERFAMILY PROTEIN C4A8.06C"/>
    <property type="match status" value="1"/>
</dbReference>
<dbReference type="EMBL" id="VTUX01000007">
    <property type="protein sequence ID" value="KAA1189605.1"/>
    <property type="molecule type" value="Genomic_DNA"/>
</dbReference>
<comment type="caution">
    <text evidence="4">The sequence shown here is derived from an EMBL/GenBank/DDBJ whole genome shotgun (WGS) entry which is preliminary data.</text>
</comment>
<comment type="similarity">
    <text evidence="1">Belongs to the 'GDXG' lipolytic enzyme family.</text>
</comment>
<dbReference type="SUPFAM" id="SSF53474">
    <property type="entry name" value="alpha/beta-Hydrolases"/>
    <property type="match status" value="1"/>
</dbReference>
<proteinExistence type="inferred from homology"/>
<dbReference type="Proteomes" id="UP000323708">
    <property type="component" value="Unassembled WGS sequence"/>
</dbReference>
<dbReference type="InterPro" id="IPR013094">
    <property type="entry name" value="AB_hydrolase_3"/>
</dbReference>
<dbReference type="PANTHER" id="PTHR48081:SF30">
    <property type="entry name" value="ACETYL-HYDROLASE LIPR-RELATED"/>
    <property type="match status" value="1"/>
</dbReference>
<protein>
    <submittedName>
        <fullName evidence="4">Alpha/beta hydrolase</fullName>
    </submittedName>
</protein>
<feature type="domain" description="Alpha/beta hydrolase fold-3" evidence="3">
    <location>
        <begin position="116"/>
        <end position="314"/>
    </location>
</feature>
<dbReference type="GO" id="GO:0004806">
    <property type="term" value="F:triacylglycerol lipase activity"/>
    <property type="evidence" value="ECO:0007669"/>
    <property type="project" value="TreeGrafter"/>
</dbReference>
<keyword evidence="5" id="KW-1185">Reference proteome</keyword>
<dbReference type="Pfam" id="PF07859">
    <property type="entry name" value="Abhydrolase_3"/>
    <property type="match status" value="1"/>
</dbReference>
<dbReference type="Gene3D" id="3.40.50.1820">
    <property type="entry name" value="alpha/beta hydrolase"/>
    <property type="match status" value="1"/>
</dbReference>
<dbReference type="AlphaFoldDB" id="A0A5B0WTI3"/>